<dbReference type="GO" id="GO:0018491">
    <property type="term" value="F:2-oxobutyrate synthase activity"/>
    <property type="evidence" value="ECO:0007669"/>
    <property type="project" value="UniProtKB-ARBA"/>
</dbReference>
<accession>A0AAT9GPI2</accession>
<dbReference type="GO" id="GO:0030976">
    <property type="term" value="F:thiamine pyrophosphate binding"/>
    <property type="evidence" value="ECO:0007669"/>
    <property type="project" value="InterPro"/>
</dbReference>
<evidence type="ECO:0000256" key="2">
    <source>
        <dbReference type="ARBA" id="ARBA00007812"/>
    </source>
</evidence>
<proteinExistence type="inferred from homology"/>
<dbReference type="Pfam" id="PF02776">
    <property type="entry name" value="TPP_enzyme_N"/>
    <property type="match status" value="1"/>
</dbReference>
<organism evidence="9">
    <name type="scientific">Sulfurisphaera javensis</name>
    <dbReference type="NCBI Taxonomy" id="2049879"/>
    <lineage>
        <taxon>Archaea</taxon>
        <taxon>Thermoproteota</taxon>
        <taxon>Thermoprotei</taxon>
        <taxon>Sulfolobales</taxon>
        <taxon>Sulfolobaceae</taxon>
        <taxon>Sulfurisphaera</taxon>
    </lineage>
</organism>
<gene>
    <name evidence="9" type="ORF">SJAV_07550</name>
</gene>
<feature type="domain" description="Thiamine pyrophosphate enzyme N-terminal TPP-binding" evidence="8">
    <location>
        <begin position="4"/>
        <end position="126"/>
    </location>
</feature>
<dbReference type="PANTHER" id="PTHR18968:SF13">
    <property type="entry name" value="ACETOLACTATE SYNTHASE CATALYTIC SUBUNIT, MITOCHONDRIAL"/>
    <property type="match status" value="1"/>
</dbReference>
<dbReference type="GO" id="GO:0005948">
    <property type="term" value="C:acetolactate synthase complex"/>
    <property type="evidence" value="ECO:0007669"/>
    <property type="project" value="TreeGrafter"/>
</dbReference>
<dbReference type="EC" id="1.2.7.11" evidence="4"/>
<comment type="subunit">
    <text evidence="3">Heterodimer composed of an alpha and a beta subunit.</text>
</comment>
<keyword evidence="5" id="KW-0786">Thiamine pyrophosphate</keyword>
<comment type="function">
    <text evidence="1">Catalyzes the coenzyme A-dependent oxidative decarboxylation of different 2-oxoacids such as 2-oxoglutarate, pyruvate and 2-oxobutyrate to form their CoA derivatives.</text>
</comment>
<dbReference type="CDD" id="cd02002">
    <property type="entry name" value="TPP_BFDC"/>
    <property type="match status" value="1"/>
</dbReference>
<dbReference type="GeneID" id="92353688"/>
<dbReference type="CDD" id="cd07035">
    <property type="entry name" value="TPP_PYR_POX_like"/>
    <property type="match status" value="1"/>
</dbReference>
<dbReference type="AlphaFoldDB" id="A0AAT9GPI2"/>
<dbReference type="SUPFAM" id="SSF52518">
    <property type="entry name" value="Thiamin diphosphate-binding fold (THDP-binding)"/>
    <property type="match status" value="2"/>
</dbReference>
<dbReference type="SUPFAM" id="SSF52467">
    <property type="entry name" value="DHS-like NAD/FAD-binding domain"/>
    <property type="match status" value="1"/>
</dbReference>
<dbReference type="InterPro" id="IPR029061">
    <property type="entry name" value="THDP-binding"/>
</dbReference>
<reference evidence="9" key="1">
    <citation type="submission" date="2024-03" db="EMBL/GenBank/DDBJ databases">
        <title>Complete genome sequence of Sulfurisphaera javensis strain KD-1.</title>
        <authorList>
            <person name="Sakai H."/>
            <person name="Nur N."/>
            <person name="Suwanto A."/>
            <person name="Kurosawa N."/>
        </authorList>
    </citation>
    <scope>NUCLEOTIDE SEQUENCE</scope>
    <source>
        <strain evidence="9">KD-1</strain>
    </source>
</reference>
<comment type="catalytic activity">
    <reaction evidence="6">
        <text>a 2-oxocarboxylate + 2 oxidized [2Fe-2S]-[ferredoxin] + CoA = an acyl-CoA + 2 reduced [2Fe-2S]-[ferredoxin] + CO2 + H(+)</text>
        <dbReference type="Rhea" id="RHEA:42316"/>
        <dbReference type="Rhea" id="RHEA-COMP:10000"/>
        <dbReference type="Rhea" id="RHEA-COMP:10001"/>
        <dbReference type="ChEBI" id="CHEBI:15378"/>
        <dbReference type="ChEBI" id="CHEBI:16526"/>
        <dbReference type="ChEBI" id="CHEBI:33737"/>
        <dbReference type="ChEBI" id="CHEBI:33738"/>
        <dbReference type="ChEBI" id="CHEBI:35179"/>
        <dbReference type="ChEBI" id="CHEBI:57287"/>
        <dbReference type="ChEBI" id="CHEBI:58342"/>
        <dbReference type="EC" id="1.2.7.11"/>
    </reaction>
</comment>
<comment type="similarity">
    <text evidence="2">Belongs to the TPP enzyme family.</text>
</comment>
<evidence type="ECO:0000256" key="3">
    <source>
        <dbReference type="ARBA" id="ARBA00011631"/>
    </source>
</evidence>
<dbReference type="NCBIfam" id="NF006203">
    <property type="entry name" value="PRK08327.1"/>
    <property type="match status" value="1"/>
</dbReference>
<dbReference type="RefSeq" id="WP_369611008.1">
    <property type="nucleotide sequence ID" value="NZ_AP031322.1"/>
</dbReference>
<dbReference type="Gene3D" id="3.40.50.970">
    <property type="match status" value="2"/>
</dbReference>
<dbReference type="GO" id="GO:0050660">
    <property type="term" value="F:flavin adenine dinucleotide binding"/>
    <property type="evidence" value="ECO:0007669"/>
    <property type="project" value="TreeGrafter"/>
</dbReference>
<dbReference type="GO" id="GO:0047553">
    <property type="term" value="F:2-oxoglutarate synthase activity"/>
    <property type="evidence" value="ECO:0007669"/>
    <property type="project" value="UniProtKB-ARBA"/>
</dbReference>
<feature type="domain" description="Thiamine pyrophosphate enzyme TPP-binding" evidence="7">
    <location>
        <begin position="389"/>
        <end position="525"/>
    </location>
</feature>
<evidence type="ECO:0000256" key="4">
    <source>
        <dbReference type="ARBA" id="ARBA00012691"/>
    </source>
</evidence>
<protein>
    <recommendedName>
        <fullName evidence="4">2-oxoacid oxidoreductase (ferredoxin)</fullName>
        <ecNumber evidence="4">1.2.7.11</ecNumber>
    </recommendedName>
</protein>
<dbReference type="GO" id="GO:0009099">
    <property type="term" value="P:L-valine biosynthetic process"/>
    <property type="evidence" value="ECO:0007669"/>
    <property type="project" value="TreeGrafter"/>
</dbReference>
<sequence length="531" mass="59963">MDSGARLILKGLKDLGVDKIFMVSGTDYAAFIEEKVRDPSLPEFIIVPHEITATAAAIGYSLSGKIGVVALHTIPGTANALGMIINAYTSRIPLIVLAGRSPYTEVGSPASRNLRIHWTQEAKDQGEIVRQWVKYDFEIRRVEQIPEVLSRAFQLAFSEPKGPVYIVIPREVSIEKGEYRRVRMSTFEPGVKREDLEKAKKMINESERPLIVTWRGGRRREWFDSIKALVDKVGIPIINYVGEVVNYEGEMGLDMIDFSTIDLLIVIESEVPYIPKKVKYEGKILKIDVDPSYSYIPYYGFSCDLCIQSIPSEVLSQLNVNPKDDWKEKVKEMYFQQEKRKEEEIKRLKGKRTIHPRYLSYVIGKVISKEDVILNEYPFNPRYAKLSFGQYFADPSFGHLGWALGSSFGFSLSGRKVIATVGDGAFIFGVPEAFYYAISTYGGNVTVVIYDNGGWLASAEAVEEVFPEGLAKAKQYFPGADFKRYNIGETVKAFGGYYRLVESTDELEDAVREAYNQKGIAVLQVIVERER</sequence>
<evidence type="ECO:0000256" key="6">
    <source>
        <dbReference type="ARBA" id="ARBA00048893"/>
    </source>
</evidence>
<dbReference type="GO" id="GO:0019164">
    <property type="term" value="F:pyruvate synthase activity"/>
    <property type="evidence" value="ECO:0007669"/>
    <property type="project" value="UniProtKB-ARBA"/>
</dbReference>
<evidence type="ECO:0000256" key="5">
    <source>
        <dbReference type="ARBA" id="ARBA00023052"/>
    </source>
</evidence>
<dbReference type="InterPro" id="IPR029035">
    <property type="entry name" value="DHS-like_NAD/FAD-binding_dom"/>
</dbReference>
<evidence type="ECO:0000259" key="8">
    <source>
        <dbReference type="Pfam" id="PF02776"/>
    </source>
</evidence>
<name>A0AAT9GPI2_9CREN</name>
<dbReference type="GO" id="GO:0009097">
    <property type="term" value="P:isoleucine biosynthetic process"/>
    <property type="evidence" value="ECO:0007669"/>
    <property type="project" value="TreeGrafter"/>
</dbReference>
<dbReference type="Pfam" id="PF02775">
    <property type="entry name" value="TPP_enzyme_C"/>
    <property type="match status" value="1"/>
</dbReference>
<evidence type="ECO:0000313" key="9">
    <source>
        <dbReference type="EMBL" id="BFH72811.1"/>
    </source>
</evidence>
<dbReference type="InterPro" id="IPR045229">
    <property type="entry name" value="TPP_enz"/>
</dbReference>
<dbReference type="GO" id="GO:0003984">
    <property type="term" value="F:acetolactate synthase activity"/>
    <property type="evidence" value="ECO:0007669"/>
    <property type="project" value="TreeGrafter"/>
</dbReference>
<dbReference type="Gene3D" id="3.40.50.1220">
    <property type="entry name" value="TPP-binding domain"/>
    <property type="match status" value="1"/>
</dbReference>
<dbReference type="InterPro" id="IPR012001">
    <property type="entry name" value="Thiamin_PyroP_enz_TPP-bd_dom"/>
</dbReference>
<dbReference type="PANTHER" id="PTHR18968">
    <property type="entry name" value="THIAMINE PYROPHOSPHATE ENZYMES"/>
    <property type="match status" value="1"/>
</dbReference>
<evidence type="ECO:0000256" key="1">
    <source>
        <dbReference type="ARBA" id="ARBA00003908"/>
    </source>
</evidence>
<dbReference type="KEGG" id="sjv:SJAV_07550"/>
<evidence type="ECO:0000259" key="7">
    <source>
        <dbReference type="Pfam" id="PF02775"/>
    </source>
</evidence>
<dbReference type="InterPro" id="IPR011766">
    <property type="entry name" value="TPP_enzyme_TPP-bd"/>
</dbReference>
<dbReference type="EMBL" id="AP031322">
    <property type="protein sequence ID" value="BFH72811.1"/>
    <property type="molecule type" value="Genomic_DNA"/>
</dbReference>